<name>A0A8B8CQS5_CRAVI</name>
<sequence>MNIYQSSIIVVLFLAVVGDIGSLFTTLWGSASQDLVSTSSDFLFPFANAQSSLLKKTLAEAKNATVQTSTTRKPRWKLKVKWRKTVRKGKHGKGHSGKHGHWRKKPIKLLKPWWNWNGTKIIEHRTWTKWNRTQINGTRPWSKNDWKGRGGGWRKWG</sequence>
<dbReference type="GeneID" id="111121276"/>
<dbReference type="AlphaFoldDB" id="A0A8B8CQS5"/>
<keyword evidence="2" id="KW-0472">Membrane</keyword>
<keyword evidence="3" id="KW-1185">Reference proteome</keyword>
<proteinExistence type="predicted"/>
<feature type="transmembrane region" description="Helical" evidence="2">
    <location>
        <begin position="7"/>
        <end position="29"/>
    </location>
</feature>
<dbReference type="RefSeq" id="XP_022318178.1">
    <property type="nucleotide sequence ID" value="XM_022462470.1"/>
</dbReference>
<accession>A0A8B8CQS5</accession>
<protein>
    <submittedName>
        <fullName evidence="4">Uncharacterized protein LOC111121276</fullName>
    </submittedName>
</protein>
<dbReference type="KEGG" id="cvn:111121276"/>
<reference evidence="4" key="1">
    <citation type="submission" date="2025-08" db="UniProtKB">
        <authorList>
            <consortium name="RefSeq"/>
        </authorList>
    </citation>
    <scope>IDENTIFICATION</scope>
    <source>
        <tissue evidence="4">Whole sample</tissue>
    </source>
</reference>
<keyword evidence="2" id="KW-0812">Transmembrane</keyword>
<evidence type="ECO:0000313" key="4">
    <source>
        <dbReference type="RefSeq" id="XP_022318178.1"/>
    </source>
</evidence>
<evidence type="ECO:0000256" key="1">
    <source>
        <dbReference type="SAM" id="MobiDB-lite"/>
    </source>
</evidence>
<keyword evidence="2" id="KW-1133">Transmembrane helix</keyword>
<evidence type="ECO:0000256" key="2">
    <source>
        <dbReference type="SAM" id="Phobius"/>
    </source>
</evidence>
<evidence type="ECO:0000313" key="3">
    <source>
        <dbReference type="Proteomes" id="UP000694844"/>
    </source>
</evidence>
<dbReference type="Proteomes" id="UP000694844">
    <property type="component" value="Chromosome 2"/>
</dbReference>
<feature type="region of interest" description="Disordered" evidence="1">
    <location>
        <begin position="138"/>
        <end position="157"/>
    </location>
</feature>
<organism evidence="3 4">
    <name type="scientific">Crassostrea virginica</name>
    <name type="common">Eastern oyster</name>
    <dbReference type="NCBI Taxonomy" id="6565"/>
    <lineage>
        <taxon>Eukaryota</taxon>
        <taxon>Metazoa</taxon>
        <taxon>Spiralia</taxon>
        <taxon>Lophotrochozoa</taxon>
        <taxon>Mollusca</taxon>
        <taxon>Bivalvia</taxon>
        <taxon>Autobranchia</taxon>
        <taxon>Pteriomorphia</taxon>
        <taxon>Ostreida</taxon>
        <taxon>Ostreoidea</taxon>
        <taxon>Ostreidae</taxon>
        <taxon>Crassostrea</taxon>
    </lineage>
</organism>
<gene>
    <name evidence="4" type="primary">LOC111121276</name>
</gene>